<evidence type="ECO:0000313" key="1">
    <source>
        <dbReference type="EMBL" id="BAY53319.1"/>
    </source>
</evidence>
<protein>
    <submittedName>
        <fullName evidence="1">Peptidase C26</fullName>
    </submittedName>
</protein>
<sequence>MTRAPLIGITTHSRNATNEVVLPGTYVDAVQSVGGNPILLPPTQSHLESLLDAIDGLILSGGGDIHPIHYNGEDHPEIYGIDDDRDTFEITLAKLALMREIPVLGICRGMQVLTVATGGGLIPHVPEVFGDSIDHRLDNPRRPIPHEIEVLAESRLSELLGKTQMNIVSWHHQAVEFHSDVWKLAARSNDGLIEALEHSEHPWAIALQWHPELSMQDPAHQRFFRSFIDACKK</sequence>
<dbReference type="AlphaFoldDB" id="A0A1Z4J978"/>
<dbReference type="SUPFAM" id="SSF52317">
    <property type="entry name" value="Class I glutamine amidotransferase-like"/>
    <property type="match status" value="1"/>
</dbReference>
<dbReference type="EMBL" id="AP018203">
    <property type="protein sequence ID" value="BAY53319.1"/>
    <property type="molecule type" value="Genomic_DNA"/>
</dbReference>
<keyword evidence="2" id="KW-1185">Reference proteome</keyword>
<dbReference type="InterPro" id="IPR029062">
    <property type="entry name" value="Class_I_gatase-like"/>
</dbReference>
<dbReference type="PANTHER" id="PTHR43235">
    <property type="entry name" value="GLUTAMINE AMIDOTRANSFERASE PB2B2.05-RELATED"/>
    <property type="match status" value="1"/>
</dbReference>
<dbReference type="Pfam" id="PF07722">
    <property type="entry name" value="Peptidase_C26"/>
    <property type="match status" value="1"/>
</dbReference>
<dbReference type="GO" id="GO:0033969">
    <property type="term" value="F:gamma-glutamyl-gamma-aminobutyrate hydrolase activity"/>
    <property type="evidence" value="ECO:0007669"/>
    <property type="project" value="TreeGrafter"/>
</dbReference>
<dbReference type="PANTHER" id="PTHR43235:SF1">
    <property type="entry name" value="GLUTAMINE AMIDOTRANSFERASE PB2B2.05-RELATED"/>
    <property type="match status" value="1"/>
</dbReference>
<dbReference type="PROSITE" id="PS51273">
    <property type="entry name" value="GATASE_TYPE_1"/>
    <property type="match status" value="1"/>
</dbReference>
<dbReference type="CDD" id="cd01745">
    <property type="entry name" value="GATase1_2"/>
    <property type="match status" value="1"/>
</dbReference>
<organism evidence="1 2">
    <name type="scientific">Leptolyngbya boryana NIES-2135</name>
    <dbReference type="NCBI Taxonomy" id="1973484"/>
    <lineage>
        <taxon>Bacteria</taxon>
        <taxon>Bacillati</taxon>
        <taxon>Cyanobacteriota</taxon>
        <taxon>Cyanophyceae</taxon>
        <taxon>Leptolyngbyales</taxon>
        <taxon>Leptolyngbyaceae</taxon>
        <taxon>Leptolyngbya group</taxon>
        <taxon>Leptolyngbya</taxon>
    </lineage>
</organism>
<accession>A0A1Z4J978</accession>
<dbReference type="Gene3D" id="3.40.50.880">
    <property type="match status" value="1"/>
</dbReference>
<evidence type="ECO:0000313" key="2">
    <source>
        <dbReference type="Proteomes" id="UP000217895"/>
    </source>
</evidence>
<name>A0A1Z4J978_LEPBY</name>
<dbReference type="GO" id="GO:0006598">
    <property type="term" value="P:polyamine catabolic process"/>
    <property type="evidence" value="ECO:0007669"/>
    <property type="project" value="TreeGrafter"/>
</dbReference>
<gene>
    <name evidence="1" type="ORF">NIES2135_01210</name>
</gene>
<reference evidence="1 2" key="1">
    <citation type="submission" date="2017-06" db="EMBL/GenBank/DDBJ databases">
        <title>Genome sequencing of cyanobaciteial culture collection at National Institute for Environmental Studies (NIES).</title>
        <authorList>
            <person name="Hirose Y."/>
            <person name="Shimura Y."/>
            <person name="Fujisawa T."/>
            <person name="Nakamura Y."/>
            <person name="Kawachi M."/>
        </authorList>
    </citation>
    <scope>NUCLEOTIDE SEQUENCE [LARGE SCALE GENOMIC DNA]</scope>
    <source>
        <strain evidence="1 2">NIES-2135</strain>
    </source>
</reference>
<dbReference type="InterPro" id="IPR011697">
    <property type="entry name" value="Peptidase_C26"/>
</dbReference>
<dbReference type="InterPro" id="IPR044668">
    <property type="entry name" value="PuuD-like"/>
</dbReference>
<proteinExistence type="predicted"/>
<dbReference type="Proteomes" id="UP000217895">
    <property type="component" value="Chromosome"/>
</dbReference>
<dbReference type="GO" id="GO:0005829">
    <property type="term" value="C:cytosol"/>
    <property type="evidence" value="ECO:0007669"/>
    <property type="project" value="TreeGrafter"/>
</dbReference>